<evidence type="ECO:0000313" key="2">
    <source>
        <dbReference type="Proteomes" id="UP001056005"/>
    </source>
</evidence>
<gene>
    <name evidence="1" type="ORF">6939_0028</name>
</gene>
<evidence type="ECO:0000313" key="1">
    <source>
        <dbReference type="EMBL" id="URY99207.1"/>
    </source>
</evidence>
<organism evidence="1 2">
    <name type="scientific">Klebsiella phage 6939</name>
    <dbReference type="NCBI Taxonomy" id="2912295"/>
    <lineage>
        <taxon>Viruses</taxon>
        <taxon>Duplodnaviria</taxon>
        <taxon>Heunggongvirae</taxon>
        <taxon>Uroviricota</taxon>
        <taxon>Caudoviricetes</taxon>
        <taxon>Autographivirales</taxon>
        <taxon>Autographivirales incertae sedis</taxon>
        <taxon>Reminisvirus</taxon>
        <taxon>Reminisvirus 6939</taxon>
    </lineage>
</organism>
<accession>A0A9E7M6S7</accession>
<keyword evidence="2" id="KW-1185">Reference proteome</keyword>
<sequence>MQLIFVTGLAHGKVQTHEGEQPPEVIRVETDLDDGELGKMFLKYRVVYWNKQEAYYVPFAWRTGFALKKLLEMM</sequence>
<name>A0A9E7M6S7_9CAUD</name>
<proteinExistence type="predicted"/>
<reference evidence="1" key="1">
    <citation type="submission" date="2021-11" db="EMBL/GenBank/DDBJ databases">
        <title>The TAILOR 12: Case summaries of 12 patient that have undergone phage therapy for multidrug-resistant infections.</title>
        <authorList>
            <person name="Green S."/>
            <person name="Terwilliger A."/>
            <person name="Clark J."/>
            <person name="Salazar K."/>
            <person name="Maresso A."/>
        </authorList>
    </citation>
    <scope>NUCLEOTIDE SEQUENCE</scope>
</reference>
<dbReference type="Proteomes" id="UP001056005">
    <property type="component" value="Segment"/>
</dbReference>
<dbReference type="EMBL" id="OL362271">
    <property type="protein sequence ID" value="URY99207.1"/>
    <property type="molecule type" value="Genomic_DNA"/>
</dbReference>
<protein>
    <submittedName>
        <fullName evidence="1">Uncharacterized protein</fullName>
    </submittedName>
</protein>